<proteinExistence type="predicted"/>
<gene>
    <name evidence="6" type="ORF">FNK824_LOCUS38671</name>
    <name evidence="3" type="ORF">JXQ802_LOCUS42569</name>
    <name evidence="5" type="ORF">OTI717_LOCUS37981</name>
    <name evidence="1" type="ORF">PYM288_LOCUS27581</name>
    <name evidence="2" type="ORF">RFH988_LOCUS28742</name>
    <name evidence="4" type="ORF">SEV965_LOCUS39151</name>
</gene>
<dbReference type="Proteomes" id="UP000663823">
    <property type="component" value="Unassembled WGS sequence"/>
</dbReference>
<dbReference type="AlphaFoldDB" id="A0A820A4A9"/>
<organism evidence="5 7">
    <name type="scientific">Rotaria sordida</name>
    <dbReference type="NCBI Taxonomy" id="392033"/>
    <lineage>
        <taxon>Eukaryota</taxon>
        <taxon>Metazoa</taxon>
        <taxon>Spiralia</taxon>
        <taxon>Gnathifera</taxon>
        <taxon>Rotifera</taxon>
        <taxon>Eurotatoria</taxon>
        <taxon>Bdelloidea</taxon>
        <taxon>Philodinida</taxon>
        <taxon>Philodinidae</taxon>
        <taxon>Rotaria</taxon>
    </lineage>
</organism>
<dbReference type="EMBL" id="CAJOAX010019302">
    <property type="protein sequence ID" value="CAF4187367.1"/>
    <property type="molecule type" value="Genomic_DNA"/>
</dbReference>
<dbReference type="OrthoDB" id="10014753at2759"/>
<protein>
    <submittedName>
        <fullName evidence="5">Uncharacterized protein</fullName>
    </submittedName>
</protein>
<evidence type="ECO:0000313" key="5">
    <source>
        <dbReference type="EMBL" id="CAF4187367.1"/>
    </source>
</evidence>
<dbReference type="Proteomes" id="UP000663854">
    <property type="component" value="Unassembled WGS sequence"/>
</dbReference>
<dbReference type="EMBL" id="CAJNOO010002592">
    <property type="protein sequence ID" value="CAF1281822.1"/>
    <property type="molecule type" value="Genomic_DNA"/>
</dbReference>
<evidence type="ECO:0000313" key="6">
    <source>
        <dbReference type="EMBL" id="CAF4252090.1"/>
    </source>
</evidence>
<dbReference type="EMBL" id="CAJNOU010012250">
    <property type="protein sequence ID" value="CAF1561016.1"/>
    <property type="molecule type" value="Genomic_DNA"/>
</dbReference>
<reference evidence="5" key="1">
    <citation type="submission" date="2021-02" db="EMBL/GenBank/DDBJ databases">
        <authorList>
            <person name="Nowell W R."/>
        </authorList>
    </citation>
    <scope>NUCLEOTIDE SEQUENCE</scope>
</reference>
<keyword evidence="8" id="KW-1185">Reference proteome</keyword>
<dbReference type="Proteomes" id="UP000663889">
    <property type="component" value="Unassembled WGS sequence"/>
</dbReference>
<dbReference type="EMBL" id="CAJOBE010022686">
    <property type="protein sequence ID" value="CAF4252090.1"/>
    <property type="molecule type" value="Genomic_DNA"/>
</dbReference>
<dbReference type="EMBL" id="CAJNOH010001841">
    <property type="protein sequence ID" value="CAF1255012.1"/>
    <property type="molecule type" value="Genomic_DNA"/>
</dbReference>
<evidence type="ECO:0000313" key="2">
    <source>
        <dbReference type="EMBL" id="CAF1281822.1"/>
    </source>
</evidence>
<evidence type="ECO:0000313" key="1">
    <source>
        <dbReference type="EMBL" id="CAF1255012.1"/>
    </source>
</evidence>
<comment type="caution">
    <text evidence="5">The sequence shown here is derived from an EMBL/GenBank/DDBJ whole genome shotgun (WGS) entry which is preliminary data.</text>
</comment>
<sequence length="193" mass="22907">MSRTKSYYCSCSTCTQIRNEQPKHYRYINLFRYLFTCTCCSSKRKLIIEKQQKFSSLNNSRISTITFRDIDITNKHCSKHDVMIKASRPYFSKIKNQELRQRVKDANQRWTRMSILPANLIDFIFKNKDFIPLCTICYENLSLLEFNLCHRCINTLINYQPTNILQSTIENDKNTLIITPNTTILNYNEKNIS</sequence>
<evidence type="ECO:0000313" key="4">
    <source>
        <dbReference type="EMBL" id="CAF1561016.1"/>
    </source>
</evidence>
<dbReference type="EMBL" id="CAJNOL010002894">
    <property type="protein sequence ID" value="CAF1535672.1"/>
    <property type="molecule type" value="Genomic_DNA"/>
</dbReference>
<evidence type="ECO:0000313" key="3">
    <source>
        <dbReference type="EMBL" id="CAF1535672.1"/>
    </source>
</evidence>
<dbReference type="Proteomes" id="UP000663870">
    <property type="component" value="Unassembled WGS sequence"/>
</dbReference>
<accession>A0A820A4A9</accession>
<dbReference type="Proteomes" id="UP000663874">
    <property type="component" value="Unassembled WGS sequence"/>
</dbReference>
<name>A0A820A4A9_9BILA</name>
<evidence type="ECO:0000313" key="7">
    <source>
        <dbReference type="Proteomes" id="UP000663823"/>
    </source>
</evidence>
<dbReference type="Proteomes" id="UP000663882">
    <property type="component" value="Unassembled WGS sequence"/>
</dbReference>
<evidence type="ECO:0000313" key="8">
    <source>
        <dbReference type="Proteomes" id="UP000663870"/>
    </source>
</evidence>